<dbReference type="OrthoDB" id="311720at2759"/>
<accession>A0A8E0VIM7</accession>
<organism evidence="1 2">
    <name type="scientific">Fasciolopsis buskii</name>
    <dbReference type="NCBI Taxonomy" id="27845"/>
    <lineage>
        <taxon>Eukaryota</taxon>
        <taxon>Metazoa</taxon>
        <taxon>Spiralia</taxon>
        <taxon>Lophotrochozoa</taxon>
        <taxon>Platyhelminthes</taxon>
        <taxon>Trematoda</taxon>
        <taxon>Digenea</taxon>
        <taxon>Plagiorchiida</taxon>
        <taxon>Echinostomata</taxon>
        <taxon>Echinostomatoidea</taxon>
        <taxon>Fasciolidae</taxon>
        <taxon>Fasciolopsis</taxon>
    </lineage>
</organism>
<dbReference type="Proteomes" id="UP000728185">
    <property type="component" value="Unassembled WGS sequence"/>
</dbReference>
<keyword evidence="2" id="KW-1185">Reference proteome</keyword>
<sequence>MATNVRQLIKSFTEYVFPVNRRELERLESQRRKTEIVVGFFVIKLLVRHQTLKFHMRIRMEKNHDSLFRTK</sequence>
<dbReference type="AlphaFoldDB" id="A0A8E0VIM7"/>
<evidence type="ECO:0000313" key="2">
    <source>
        <dbReference type="Proteomes" id="UP000728185"/>
    </source>
</evidence>
<reference evidence="1" key="1">
    <citation type="submission" date="2019-05" db="EMBL/GenBank/DDBJ databases">
        <title>Annotation for the trematode Fasciolopsis buski.</title>
        <authorList>
            <person name="Choi Y.-J."/>
        </authorList>
    </citation>
    <scope>NUCLEOTIDE SEQUENCE</scope>
    <source>
        <strain evidence="1">HT</strain>
        <tissue evidence="1">Whole worm</tissue>
    </source>
</reference>
<protein>
    <submittedName>
        <fullName evidence="1">Uncharacterized protein</fullName>
    </submittedName>
</protein>
<comment type="caution">
    <text evidence="1">The sequence shown here is derived from an EMBL/GenBank/DDBJ whole genome shotgun (WGS) entry which is preliminary data.</text>
</comment>
<gene>
    <name evidence="1" type="ORF">FBUS_07745</name>
</gene>
<proteinExistence type="predicted"/>
<evidence type="ECO:0000313" key="1">
    <source>
        <dbReference type="EMBL" id="KAA0191517.1"/>
    </source>
</evidence>
<name>A0A8E0VIM7_9TREM</name>
<dbReference type="EMBL" id="LUCM01006286">
    <property type="protein sequence ID" value="KAA0191517.1"/>
    <property type="molecule type" value="Genomic_DNA"/>
</dbReference>